<gene>
    <name evidence="2" type="ORF">CPELLU_LOCUS5594</name>
</gene>
<protein>
    <submittedName>
        <fullName evidence="2">16111_t:CDS:1</fullName>
    </submittedName>
</protein>
<dbReference type="InterPro" id="IPR002654">
    <property type="entry name" value="Glyco_trans_25"/>
</dbReference>
<accession>A0A9N9G026</accession>
<evidence type="ECO:0000313" key="3">
    <source>
        <dbReference type="Proteomes" id="UP000789759"/>
    </source>
</evidence>
<evidence type="ECO:0000259" key="1">
    <source>
        <dbReference type="Pfam" id="PF01755"/>
    </source>
</evidence>
<dbReference type="Pfam" id="PF01755">
    <property type="entry name" value="Glyco_transf_25"/>
    <property type="match status" value="1"/>
</dbReference>
<evidence type="ECO:0000313" key="2">
    <source>
        <dbReference type="EMBL" id="CAG8569720.1"/>
    </source>
</evidence>
<reference evidence="2" key="1">
    <citation type="submission" date="2021-06" db="EMBL/GenBank/DDBJ databases">
        <authorList>
            <person name="Kallberg Y."/>
            <person name="Tangrot J."/>
            <person name="Rosling A."/>
        </authorList>
    </citation>
    <scope>NUCLEOTIDE SEQUENCE</scope>
    <source>
        <strain evidence="2">FL966</strain>
    </source>
</reference>
<dbReference type="EMBL" id="CAJVQA010003225">
    <property type="protein sequence ID" value="CAG8569720.1"/>
    <property type="molecule type" value="Genomic_DNA"/>
</dbReference>
<feature type="domain" description="Glycosyl transferase family 25" evidence="1">
    <location>
        <begin position="28"/>
        <end position="140"/>
    </location>
</feature>
<name>A0A9N9G026_9GLOM</name>
<proteinExistence type="predicted"/>
<sequence>METLGNYLGLDLDIFKAVNKYDHVALRRLNKSNLGSGVKACYLSHYTIFNLIIENNYENALIFEDDVDMELNITDIMTEVHRNLPHNWDMLYLGHCNEWGSNYLKTNLTVHALHTTGHPQCTHSYAVSAKGARKLVEKLNIDNPKDHIDVDMPALIMNKEIISYSIHPQIVVQFKGVNDYSDVSPQWEAGEPYPLMNSTMHFLGYDQDIPDS</sequence>
<comment type="caution">
    <text evidence="2">The sequence shown here is derived from an EMBL/GenBank/DDBJ whole genome shotgun (WGS) entry which is preliminary data.</text>
</comment>
<dbReference type="CDD" id="cd06532">
    <property type="entry name" value="Glyco_transf_25"/>
    <property type="match status" value="1"/>
</dbReference>
<organism evidence="2 3">
    <name type="scientific">Cetraspora pellucida</name>
    <dbReference type="NCBI Taxonomy" id="1433469"/>
    <lineage>
        <taxon>Eukaryota</taxon>
        <taxon>Fungi</taxon>
        <taxon>Fungi incertae sedis</taxon>
        <taxon>Mucoromycota</taxon>
        <taxon>Glomeromycotina</taxon>
        <taxon>Glomeromycetes</taxon>
        <taxon>Diversisporales</taxon>
        <taxon>Gigasporaceae</taxon>
        <taxon>Cetraspora</taxon>
    </lineage>
</organism>
<dbReference type="Proteomes" id="UP000789759">
    <property type="component" value="Unassembled WGS sequence"/>
</dbReference>
<keyword evidence="3" id="KW-1185">Reference proteome</keyword>
<dbReference type="OrthoDB" id="2326236at2759"/>
<dbReference type="AlphaFoldDB" id="A0A9N9G026"/>